<comment type="caution">
    <text evidence="8">The sequence shown here is derived from an EMBL/GenBank/DDBJ whole genome shotgun (WGS) entry which is preliminary data.</text>
</comment>
<dbReference type="InterPro" id="IPR032106">
    <property type="entry name" value="2-oxogl_dehyd_N"/>
</dbReference>
<dbReference type="PANTHER" id="PTHR23152">
    <property type="entry name" value="2-OXOGLUTARATE DEHYDROGENASE"/>
    <property type="match status" value="1"/>
</dbReference>
<dbReference type="SMART" id="SM00861">
    <property type="entry name" value="Transket_pyr"/>
    <property type="match status" value="1"/>
</dbReference>
<dbReference type="PANTHER" id="PTHR23152:SF4">
    <property type="entry name" value="2-OXOADIPATE DEHYDROGENASE COMPLEX COMPONENT E1"/>
    <property type="match status" value="1"/>
</dbReference>
<dbReference type="SUPFAM" id="SSF52518">
    <property type="entry name" value="Thiamin diphosphate-binding fold (THDP-binding)"/>
    <property type="match status" value="2"/>
</dbReference>
<keyword evidence="9" id="KW-1185">Reference proteome</keyword>
<dbReference type="NCBIfam" id="NF006914">
    <property type="entry name" value="PRK09404.1"/>
    <property type="match status" value="1"/>
</dbReference>
<dbReference type="Pfam" id="PF16870">
    <property type="entry name" value="OxoGdeHyase_C"/>
    <property type="match status" value="1"/>
</dbReference>
<evidence type="ECO:0000256" key="1">
    <source>
        <dbReference type="ARBA" id="ARBA00001964"/>
    </source>
</evidence>
<evidence type="ECO:0000256" key="2">
    <source>
        <dbReference type="ARBA" id="ARBA00003906"/>
    </source>
</evidence>
<protein>
    <recommendedName>
        <fullName evidence="4">oxoglutarate dehydrogenase (succinyl-transferring)</fullName>
        <ecNumber evidence="4">1.2.4.2</ecNumber>
    </recommendedName>
</protein>
<dbReference type="EC" id="1.2.4.2" evidence="4"/>
<dbReference type="GO" id="GO:0004591">
    <property type="term" value="F:oxoglutarate dehydrogenase (succinyl-transferring) activity"/>
    <property type="evidence" value="ECO:0007669"/>
    <property type="project" value="UniProtKB-EC"/>
</dbReference>
<dbReference type="InterPro" id="IPR042179">
    <property type="entry name" value="KGD_C_sf"/>
</dbReference>
<dbReference type="Pfam" id="PF16078">
    <property type="entry name" value="2-oxogl_dehyd_N"/>
    <property type="match status" value="1"/>
</dbReference>
<evidence type="ECO:0000259" key="7">
    <source>
        <dbReference type="SMART" id="SM00861"/>
    </source>
</evidence>
<name>A0ABS5PW54_9PSED</name>
<dbReference type="InterPro" id="IPR029061">
    <property type="entry name" value="THDP-binding"/>
</dbReference>
<dbReference type="Pfam" id="PF00676">
    <property type="entry name" value="E1_dh"/>
    <property type="match status" value="1"/>
</dbReference>
<gene>
    <name evidence="8" type="ORF">I0D00_02070</name>
</gene>
<dbReference type="Pfam" id="PF02779">
    <property type="entry name" value="Transket_pyr"/>
    <property type="match status" value="1"/>
</dbReference>
<organism evidence="8 9">
    <name type="scientific">Pseudomonas lalucatii</name>
    <dbReference type="NCBI Taxonomy" id="1424203"/>
    <lineage>
        <taxon>Bacteria</taxon>
        <taxon>Pseudomonadati</taxon>
        <taxon>Pseudomonadota</taxon>
        <taxon>Gammaproteobacteria</taxon>
        <taxon>Pseudomonadales</taxon>
        <taxon>Pseudomonadaceae</taxon>
        <taxon>Pseudomonas</taxon>
    </lineage>
</organism>
<dbReference type="Proteomes" id="UP001196601">
    <property type="component" value="Unassembled WGS sequence"/>
</dbReference>
<evidence type="ECO:0000313" key="9">
    <source>
        <dbReference type="Proteomes" id="UP001196601"/>
    </source>
</evidence>
<dbReference type="Gene3D" id="3.40.50.12470">
    <property type="match status" value="1"/>
</dbReference>
<keyword evidence="6" id="KW-0786">Thiamine pyrophosphate</keyword>
<dbReference type="InterPro" id="IPR031717">
    <property type="entry name" value="ODO-1/KGD_C"/>
</dbReference>
<evidence type="ECO:0000313" key="8">
    <source>
        <dbReference type="EMBL" id="MBS7660735.1"/>
    </source>
</evidence>
<comment type="similarity">
    <text evidence="3">Belongs to the alpha-ketoglutarate dehydrogenase family.</text>
</comment>
<evidence type="ECO:0000256" key="4">
    <source>
        <dbReference type="ARBA" id="ARBA00012280"/>
    </source>
</evidence>
<feature type="domain" description="Transketolase-like pyrimidine-binding" evidence="7">
    <location>
        <begin position="599"/>
        <end position="792"/>
    </location>
</feature>
<evidence type="ECO:0000256" key="6">
    <source>
        <dbReference type="ARBA" id="ARBA00023052"/>
    </source>
</evidence>
<dbReference type="InterPro" id="IPR001017">
    <property type="entry name" value="DH_E1"/>
</dbReference>
<proteinExistence type="inferred from homology"/>
<dbReference type="EMBL" id="JADPMV010000001">
    <property type="protein sequence ID" value="MBS7660735.1"/>
    <property type="molecule type" value="Genomic_DNA"/>
</dbReference>
<evidence type="ECO:0000256" key="3">
    <source>
        <dbReference type="ARBA" id="ARBA00006936"/>
    </source>
</evidence>
<dbReference type="InterPro" id="IPR011603">
    <property type="entry name" value="2oxoglutarate_DH_E1"/>
</dbReference>
<dbReference type="Gene3D" id="3.40.50.970">
    <property type="match status" value="1"/>
</dbReference>
<reference evidence="8 9" key="1">
    <citation type="journal article" date="2021" name="Syst. Appl. Microbiol.">
        <title>Pseudomonas lalucatii sp. nov. isolated from Vallgornera, a karstic cave in Mallorca, Western Mediterranean.</title>
        <authorList>
            <person name="Busquets A."/>
            <person name="Mulet M."/>
            <person name="Gomila M."/>
            <person name="Garcia-Valdes E."/>
        </authorList>
    </citation>
    <scope>NUCLEOTIDE SEQUENCE [LARGE SCALE GENOMIC DNA]</scope>
    <source>
        <strain evidence="8 9">R1b54</strain>
    </source>
</reference>
<comment type="function">
    <text evidence="2">E1 component of the 2-oxoglutarate dehydrogenase (OGDH) complex which catalyzes the decarboxylation of 2-oxoglutarate, the first step in the conversion of 2-oxoglutarate to succinyl-CoA and CO(2).</text>
</comment>
<dbReference type="NCBIfam" id="NF008907">
    <property type="entry name" value="PRK12270.1"/>
    <property type="match status" value="1"/>
</dbReference>
<comment type="cofactor">
    <cofactor evidence="1">
        <name>thiamine diphosphate</name>
        <dbReference type="ChEBI" id="CHEBI:58937"/>
    </cofactor>
</comment>
<evidence type="ECO:0000256" key="5">
    <source>
        <dbReference type="ARBA" id="ARBA00023002"/>
    </source>
</evidence>
<accession>A0ABS5PW54</accession>
<dbReference type="Gene3D" id="3.40.50.11610">
    <property type="entry name" value="Multifunctional 2-oxoglutarate metabolism enzyme, C-terminal domain"/>
    <property type="match status" value="1"/>
</dbReference>
<dbReference type="NCBIfam" id="TIGR00239">
    <property type="entry name" value="2oxo_dh_E1"/>
    <property type="match status" value="1"/>
</dbReference>
<dbReference type="CDD" id="cd02016">
    <property type="entry name" value="TPP_E1_OGDC_like"/>
    <property type="match status" value="1"/>
</dbReference>
<dbReference type="RefSeq" id="WP_213638099.1">
    <property type="nucleotide sequence ID" value="NZ_JADPMV010000001.1"/>
</dbReference>
<sequence>MQESVMQRMWDSAHLSGGNAAYVEELYELYLHDPNAVPEEWRTYFQKLPSDGSAATDVSHSTIRDHFVLLAKNQRRAQPVSAGSVSSEHEKKQVEVLRMIQAYRMRGHQAAKLDPLGLWQRPVPADLAINHYGLTDADLDTTFRTGGLFIGKEEATLREIRDALQQTYCRTIGAEFTHIVDSEQRSWFQQRLESVRGRPQFSAEVQGHLLERLTAAEGLEKYLGTKYPGTKRFGLEGGESLIPLLDEVIQRSGSYGTKEIVIGMAHRGRLNVLVNTFGKNPRDLFDEFEGKKVEGLSSGDVKYHQGFSSNVMTAGGEVHLALAFNPSHLEIVSPVVEGSVRARQDRRSDVAGDKVLPISIHGDAAFAGQGVVMETFQMSQTRGFKTGGTIHIVINNQVGFTTSRAEDSRSTEYCTDVAKMIQAPIFHVNGDDPEAVLFVTQLAVDYRMQYKRDVVIDLVCYRRRGHNEADEPSGTQPLMYQQIAKQRTTRELYAESLTTAVSHSADEVQAKIDDYRTALDNGQHVVKSLVKEPNKELFVDWRPYLGHAWTARHDTRFDLKTLQDLSNKLLEIPEGFVVQRQVAKILEDRQKMGAGALPINWGYAETMAYATLLFEGHPIRMTGQDIGRGTFSHRHAALHNQKDGSTYLPLQNLYAGQPRLDLYDSFLSEEAVLAFEYGYATTQPNALVIWEAQFGDFANGAQVVFDQFISSGEHKWGRLCGLTMLLPHGYEGQGPEHSSARLERFLQLCAEHNMQVCVPTTPAQIYHLLRRQVIRPLRKPLVVLSPKSLLRHKLAISTLEDLAEGSFQTVIPELDTLDPKKVERLVLCSGKVYYDLLEKRRTEERQDIAIVRIEQLYPFPEDDLAEVMAPYKNLKHIVWCQEEPMNQGAWYCSQHHMRRVATAHKKTLFLEYAGREGSAAPACGYASMHAEQQEKLLQDAFTV</sequence>
<dbReference type="PIRSF" id="PIRSF000157">
    <property type="entry name" value="Oxoglu_dh_E1"/>
    <property type="match status" value="1"/>
</dbReference>
<keyword evidence="5 8" id="KW-0560">Oxidoreductase</keyword>
<dbReference type="InterPro" id="IPR005475">
    <property type="entry name" value="Transketolase-like_Pyr-bd"/>
</dbReference>
<dbReference type="Gene3D" id="1.10.287.1150">
    <property type="entry name" value="TPP helical domain"/>
    <property type="match status" value="1"/>
</dbReference>